<gene>
    <name evidence="2" type="ORF">NDU88_001744</name>
</gene>
<dbReference type="EMBL" id="JANPWB010000014">
    <property type="protein sequence ID" value="KAJ1096609.1"/>
    <property type="molecule type" value="Genomic_DNA"/>
</dbReference>
<reference evidence="2" key="1">
    <citation type="journal article" date="2022" name="bioRxiv">
        <title>Sequencing and chromosome-scale assembly of the giantPleurodeles waltlgenome.</title>
        <authorList>
            <person name="Brown T."/>
            <person name="Elewa A."/>
            <person name="Iarovenko S."/>
            <person name="Subramanian E."/>
            <person name="Araus A.J."/>
            <person name="Petzold A."/>
            <person name="Susuki M."/>
            <person name="Suzuki K.-i.T."/>
            <person name="Hayashi T."/>
            <person name="Toyoda A."/>
            <person name="Oliveira C."/>
            <person name="Osipova E."/>
            <person name="Leigh N.D."/>
            <person name="Simon A."/>
            <person name="Yun M.H."/>
        </authorList>
    </citation>
    <scope>NUCLEOTIDE SEQUENCE</scope>
    <source>
        <strain evidence="2">20211129_DDA</strain>
        <tissue evidence="2">Liver</tissue>
    </source>
</reference>
<comment type="caution">
    <text evidence="2">The sequence shown here is derived from an EMBL/GenBank/DDBJ whole genome shotgun (WGS) entry which is preliminary data.</text>
</comment>
<feature type="region of interest" description="Disordered" evidence="1">
    <location>
        <begin position="1"/>
        <end position="69"/>
    </location>
</feature>
<name>A0AAV7M0F3_PLEWA</name>
<proteinExistence type="predicted"/>
<feature type="compositionally biased region" description="Pro residues" evidence="1">
    <location>
        <begin position="1"/>
        <end position="12"/>
    </location>
</feature>
<evidence type="ECO:0000313" key="2">
    <source>
        <dbReference type="EMBL" id="KAJ1096609.1"/>
    </source>
</evidence>
<feature type="compositionally biased region" description="Low complexity" evidence="1">
    <location>
        <begin position="45"/>
        <end position="60"/>
    </location>
</feature>
<evidence type="ECO:0000313" key="3">
    <source>
        <dbReference type="Proteomes" id="UP001066276"/>
    </source>
</evidence>
<dbReference type="Proteomes" id="UP001066276">
    <property type="component" value="Chromosome 10"/>
</dbReference>
<evidence type="ECO:0000256" key="1">
    <source>
        <dbReference type="SAM" id="MobiDB-lite"/>
    </source>
</evidence>
<sequence>MRWPRPARPPTGPFSNSSPLPPSGKVASQVPTPGGTVGAKRHSASLRARPAAQPPSASDPWESGSSKAPRLASSAALMLHGYFFKCPASAGHFDLEAAILQAVNLTSRLLLQSPASLCLSLRVAARPEEAPR</sequence>
<dbReference type="AlphaFoldDB" id="A0AAV7M0F3"/>
<accession>A0AAV7M0F3</accession>
<keyword evidence="3" id="KW-1185">Reference proteome</keyword>
<organism evidence="2 3">
    <name type="scientific">Pleurodeles waltl</name>
    <name type="common">Iberian ribbed newt</name>
    <dbReference type="NCBI Taxonomy" id="8319"/>
    <lineage>
        <taxon>Eukaryota</taxon>
        <taxon>Metazoa</taxon>
        <taxon>Chordata</taxon>
        <taxon>Craniata</taxon>
        <taxon>Vertebrata</taxon>
        <taxon>Euteleostomi</taxon>
        <taxon>Amphibia</taxon>
        <taxon>Batrachia</taxon>
        <taxon>Caudata</taxon>
        <taxon>Salamandroidea</taxon>
        <taxon>Salamandridae</taxon>
        <taxon>Pleurodelinae</taxon>
        <taxon>Pleurodeles</taxon>
    </lineage>
</organism>
<protein>
    <submittedName>
        <fullName evidence="2">Uncharacterized protein</fullName>
    </submittedName>
</protein>